<dbReference type="Proteomes" id="UP000001880">
    <property type="component" value="Chromosome"/>
</dbReference>
<protein>
    <recommendedName>
        <fullName evidence="1">Immunity MXAN-0049 protein domain-containing protein</fullName>
    </recommendedName>
</protein>
<evidence type="ECO:0000313" key="3">
    <source>
        <dbReference type="Proteomes" id="UP000001880"/>
    </source>
</evidence>
<reference evidence="2 3" key="1">
    <citation type="journal article" date="2010" name="Stand. Genomic Sci.">
        <title>Complete genome sequence of Haliangium ochraceum type strain (SMP-2).</title>
        <authorList>
            <consortium name="US DOE Joint Genome Institute (JGI-PGF)"/>
            <person name="Ivanova N."/>
            <person name="Daum C."/>
            <person name="Lang E."/>
            <person name="Abt B."/>
            <person name="Kopitz M."/>
            <person name="Saunders E."/>
            <person name="Lapidus A."/>
            <person name="Lucas S."/>
            <person name="Glavina Del Rio T."/>
            <person name="Nolan M."/>
            <person name="Tice H."/>
            <person name="Copeland A."/>
            <person name="Cheng J.F."/>
            <person name="Chen F."/>
            <person name="Bruce D."/>
            <person name="Goodwin L."/>
            <person name="Pitluck S."/>
            <person name="Mavromatis K."/>
            <person name="Pati A."/>
            <person name="Mikhailova N."/>
            <person name="Chen A."/>
            <person name="Palaniappan K."/>
            <person name="Land M."/>
            <person name="Hauser L."/>
            <person name="Chang Y.J."/>
            <person name="Jeffries C.D."/>
            <person name="Detter J.C."/>
            <person name="Brettin T."/>
            <person name="Rohde M."/>
            <person name="Goker M."/>
            <person name="Bristow J."/>
            <person name="Markowitz V."/>
            <person name="Eisen J.A."/>
            <person name="Hugenholtz P."/>
            <person name="Kyrpides N.C."/>
            <person name="Klenk H.P."/>
        </authorList>
    </citation>
    <scope>NUCLEOTIDE SEQUENCE [LARGE SCALE GENOMIC DNA]</scope>
    <source>
        <strain evidence="3">DSM 14365 / CIP 107738 / JCM 11303 / AJ 13395 / SMP-2</strain>
    </source>
</reference>
<keyword evidence="3" id="KW-1185">Reference proteome</keyword>
<dbReference type="InterPro" id="IPR012433">
    <property type="entry name" value="Imm11"/>
</dbReference>
<organism evidence="2 3">
    <name type="scientific">Haliangium ochraceum (strain DSM 14365 / JCM 11303 / SMP-2)</name>
    <dbReference type="NCBI Taxonomy" id="502025"/>
    <lineage>
        <taxon>Bacteria</taxon>
        <taxon>Pseudomonadati</taxon>
        <taxon>Myxococcota</taxon>
        <taxon>Polyangia</taxon>
        <taxon>Haliangiales</taxon>
        <taxon>Kofleriaceae</taxon>
        <taxon>Haliangium</taxon>
    </lineage>
</organism>
<evidence type="ECO:0000259" key="1">
    <source>
        <dbReference type="Pfam" id="PF07791"/>
    </source>
</evidence>
<dbReference type="EMBL" id="CP001804">
    <property type="protein sequence ID" value="ACY15187.1"/>
    <property type="molecule type" value="Genomic_DNA"/>
</dbReference>
<dbReference type="STRING" id="502025.Hoch_2655"/>
<name>D0LM09_HALO1</name>
<dbReference type="HOGENOM" id="CLU_1426184_0_0_7"/>
<dbReference type="OrthoDB" id="9847578at2"/>
<feature type="domain" description="Immunity MXAN-0049 protein" evidence="1">
    <location>
        <begin position="54"/>
        <end position="182"/>
    </location>
</feature>
<evidence type="ECO:0000313" key="2">
    <source>
        <dbReference type="EMBL" id="ACY15187.1"/>
    </source>
</evidence>
<dbReference type="Pfam" id="PF07791">
    <property type="entry name" value="Imm11"/>
    <property type="match status" value="1"/>
</dbReference>
<dbReference type="KEGG" id="hoh:Hoch_2655"/>
<accession>D0LM09</accession>
<dbReference type="RefSeq" id="WP_012827795.1">
    <property type="nucleotide sequence ID" value="NC_013440.1"/>
</dbReference>
<sequence>MADYFLLEGHVNPGELFVREYHDPDDFDGEFCNGIRLHSPGGTTTLFYDEGIKTDYVAGVFSFPVISARFRALIAEVEQTPAEFHPVQLRCTATEEVDESYAFVNFLDIVPGLDWERSQVEAFPDAPKVIKNAGTLFLREGAFHHRHIFRIEEIATHILVSEEFRERIEGLGLTGIRYKPVAEHRELFWS</sequence>
<proteinExistence type="predicted"/>
<gene>
    <name evidence="2" type="ordered locus">Hoch_2655</name>
</gene>
<dbReference type="AlphaFoldDB" id="D0LM09"/>